<dbReference type="Gene3D" id="2.40.50.100">
    <property type="match status" value="1"/>
</dbReference>
<keyword evidence="2" id="KW-0175">Coiled coil</keyword>
<sequence length="393" mass="40593">MNKRWVIGGVVVAVLAVGGTVAAVSARKGGEKSDTKPEDKVLDFTTKEVVLPKSQPLAGAIEFSGPLVAPNTAVVRAKAAGTLLNLTVAEGSRVTAGQKLGTLDLADLNARLNERQAQVEAARAQLVQAERTHASNQRLAEQSFISPNALESSKAALDSARANLTAAQAQTETVKINLREAGLVAPISGIVAKRHVVPGEKVSNEQQIVTIVDLTKLEVAGSVGTHEVGMLQPGMAVTVQVEGVAEPVKGSLARIAPAAEPGTRSIGVAIAIANPKEKLRAGQYAQAQVVMPEATPRLTLPVAAVATASGQEYVWTIEQGKLLRRSITTGRRDDGKGLVEVKDGLQPQAQVLAMRFDNLREGAAARVIAPAPATAASAASPSSALASVATASN</sequence>
<dbReference type="SUPFAM" id="SSF111369">
    <property type="entry name" value="HlyD-like secretion proteins"/>
    <property type="match status" value="1"/>
</dbReference>
<comment type="caution">
    <text evidence="6">The sequence shown here is derived from an EMBL/GenBank/DDBJ whole genome shotgun (WGS) entry which is preliminary data.</text>
</comment>
<protein>
    <submittedName>
        <fullName evidence="6">Efflux RND transporter periplasmic adaptor subunit</fullName>
    </submittedName>
</protein>
<dbReference type="Pfam" id="PF25954">
    <property type="entry name" value="Beta-barrel_RND_2"/>
    <property type="match status" value="1"/>
</dbReference>
<feature type="coiled-coil region" evidence="2">
    <location>
        <begin position="105"/>
        <end position="170"/>
    </location>
</feature>
<feature type="domain" description="CusB-like beta-barrel" evidence="4">
    <location>
        <begin position="227"/>
        <end position="289"/>
    </location>
</feature>
<dbReference type="Pfam" id="PF25989">
    <property type="entry name" value="YknX_C"/>
    <property type="match status" value="1"/>
</dbReference>
<feature type="domain" description="YknX-like C-terminal permuted SH3-like" evidence="5">
    <location>
        <begin position="298"/>
        <end position="364"/>
    </location>
</feature>
<dbReference type="Gene3D" id="2.40.420.20">
    <property type="match status" value="1"/>
</dbReference>
<keyword evidence="7" id="KW-1185">Reference proteome</keyword>
<dbReference type="InterPro" id="IPR058625">
    <property type="entry name" value="MdtA-like_BSH"/>
</dbReference>
<evidence type="ECO:0000259" key="4">
    <source>
        <dbReference type="Pfam" id="PF25954"/>
    </source>
</evidence>
<evidence type="ECO:0000313" key="7">
    <source>
        <dbReference type="Proteomes" id="UP001371218"/>
    </source>
</evidence>
<evidence type="ECO:0000259" key="5">
    <source>
        <dbReference type="Pfam" id="PF25989"/>
    </source>
</evidence>
<comment type="similarity">
    <text evidence="1">Belongs to the membrane fusion protein (MFP) (TC 8.A.1) family.</text>
</comment>
<reference evidence="6 7" key="1">
    <citation type="submission" date="2024-04" db="EMBL/GenBank/DDBJ databases">
        <title>Novel species of the genus Ideonella isolated from streams.</title>
        <authorList>
            <person name="Lu H."/>
        </authorList>
    </citation>
    <scope>NUCLEOTIDE SEQUENCE [LARGE SCALE GENOMIC DNA]</scope>
    <source>
        <strain evidence="6 7">DXS29W</strain>
    </source>
</reference>
<dbReference type="InterPro" id="IPR058792">
    <property type="entry name" value="Beta-barrel_RND_2"/>
</dbReference>
<evidence type="ECO:0000256" key="2">
    <source>
        <dbReference type="SAM" id="Coils"/>
    </source>
</evidence>
<dbReference type="Gene3D" id="2.40.30.170">
    <property type="match status" value="1"/>
</dbReference>
<evidence type="ECO:0000256" key="1">
    <source>
        <dbReference type="ARBA" id="ARBA00009477"/>
    </source>
</evidence>
<dbReference type="Gene3D" id="1.10.287.470">
    <property type="entry name" value="Helix hairpin bin"/>
    <property type="match status" value="1"/>
</dbReference>
<name>A0ABU9BTH7_9BURK</name>
<dbReference type="InterPro" id="IPR058637">
    <property type="entry name" value="YknX-like_C"/>
</dbReference>
<accession>A0ABU9BTH7</accession>
<evidence type="ECO:0000313" key="6">
    <source>
        <dbReference type="EMBL" id="MEK8033277.1"/>
    </source>
</evidence>
<dbReference type="Pfam" id="PF25917">
    <property type="entry name" value="BSH_RND"/>
    <property type="match status" value="1"/>
</dbReference>
<dbReference type="NCBIfam" id="TIGR01730">
    <property type="entry name" value="RND_mfp"/>
    <property type="match status" value="1"/>
</dbReference>
<proteinExistence type="inferred from homology"/>
<dbReference type="PANTHER" id="PTHR30469">
    <property type="entry name" value="MULTIDRUG RESISTANCE PROTEIN MDTA"/>
    <property type="match status" value="1"/>
</dbReference>
<dbReference type="PANTHER" id="PTHR30469:SF15">
    <property type="entry name" value="HLYD FAMILY OF SECRETION PROTEINS"/>
    <property type="match status" value="1"/>
</dbReference>
<feature type="domain" description="Multidrug resistance protein MdtA-like barrel-sandwich hybrid" evidence="3">
    <location>
        <begin position="71"/>
        <end position="213"/>
    </location>
</feature>
<evidence type="ECO:0000259" key="3">
    <source>
        <dbReference type="Pfam" id="PF25917"/>
    </source>
</evidence>
<dbReference type="InterPro" id="IPR006143">
    <property type="entry name" value="RND_pump_MFP"/>
</dbReference>
<dbReference type="EMBL" id="JBBUTG010000015">
    <property type="protein sequence ID" value="MEK8033277.1"/>
    <property type="molecule type" value="Genomic_DNA"/>
</dbReference>
<dbReference type="Proteomes" id="UP001371218">
    <property type="component" value="Unassembled WGS sequence"/>
</dbReference>
<gene>
    <name evidence="6" type="ORF">AACH06_20855</name>
</gene>
<dbReference type="RefSeq" id="WP_341427695.1">
    <property type="nucleotide sequence ID" value="NZ_JBBUTG010000015.1"/>
</dbReference>
<organism evidence="6 7">
    <name type="scientific">Ideonella lacteola</name>
    <dbReference type="NCBI Taxonomy" id="2984193"/>
    <lineage>
        <taxon>Bacteria</taxon>
        <taxon>Pseudomonadati</taxon>
        <taxon>Pseudomonadota</taxon>
        <taxon>Betaproteobacteria</taxon>
        <taxon>Burkholderiales</taxon>
        <taxon>Sphaerotilaceae</taxon>
        <taxon>Ideonella</taxon>
    </lineage>
</organism>